<protein>
    <submittedName>
        <fullName evidence="1">Uncharacterized protein</fullName>
    </submittedName>
</protein>
<dbReference type="AlphaFoldDB" id="A0A1I9YUD1"/>
<sequence>MNDIAAGVESETGSALLGNLTGNVVAGLGGALVGGTAGAATASNVQLYNQQLDPLMKKKSLVPSSCTATGPCNEAVMTAQMNATGANAQAASQNMATGALYGVPAAAVMALGPEAVVAAITAGGYDLAGSAYSYVTGQSKDAPSFTSSYIAGIVGAVVNGVGAFGTSSMQRSNPEVGAGVAVATTSAGSWAKAVLPSPIGNMVNQIMQGSAGPIQTAIQNSQSKK</sequence>
<geneLocation type="plasmid" evidence="1 2">
    <name>pl1WSM5005</name>
</geneLocation>
<dbReference type="OrthoDB" id="5666689at2"/>
<keyword evidence="1" id="KW-0614">Plasmid</keyword>
<reference evidence="1" key="2">
    <citation type="submission" date="2021-06" db="EMBL/GenBank/DDBJ databases">
        <authorList>
            <person name="Rogers T.H."/>
            <person name="Ramsay J.P."/>
            <person name="Wang P."/>
            <person name="Terpolilli J."/>
        </authorList>
    </citation>
    <scope>NUCLEOTIDE SEQUENCE [LARGE SCALE GENOMIC DNA]</scope>
    <source>
        <strain evidence="1">WSM5005</strain>
        <plasmid evidence="1">pl1WSM5005</plasmid>
    </source>
</reference>
<dbReference type="EMBL" id="CP017563">
    <property type="protein sequence ID" value="APA89827.2"/>
    <property type="molecule type" value="Genomic_DNA"/>
</dbReference>
<dbReference type="Proteomes" id="UP000179860">
    <property type="component" value="Plasmid pl1WSM5005"/>
</dbReference>
<organism evidence="1 2">
    <name type="scientific">Paraburkholderia sprentiae WSM5005</name>
    <dbReference type="NCBI Taxonomy" id="754502"/>
    <lineage>
        <taxon>Bacteria</taxon>
        <taxon>Pseudomonadati</taxon>
        <taxon>Pseudomonadota</taxon>
        <taxon>Betaproteobacteria</taxon>
        <taxon>Burkholderiales</taxon>
        <taxon>Burkholderiaceae</taxon>
        <taxon>Paraburkholderia</taxon>
    </lineage>
</organism>
<evidence type="ECO:0000313" key="1">
    <source>
        <dbReference type="EMBL" id="APA89827.2"/>
    </source>
</evidence>
<keyword evidence="2" id="KW-1185">Reference proteome</keyword>
<reference evidence="1" key="1">
    <citation type="submission" date="2016-09" db="EMBL/GenBank/DDBJ databases">
        <title>The Complete Genome of Burkholderia sprentiae wsm5005.</title>
        <authorList>
            <person name="De Meyer S."/>
            <person name="Wang P."/>
            <person name="Terpolilli J."/>
        </authorList>
    </citation>
    <scope>NUCLEOTIDE SEQUENCE [LARGE SCALE GENOMIC DNA]</scope>
    <source>
        <strain evidence="1">WSM5005</strain>
        <plasmid evidence="1">pl1WSM5005</plasmid>
    </source>
</reference>
<dbReference type="RefSeq" id="WP_154671707.1">
    <property type="nucleotide sequence ID" value="NZ_CP017563.2"/>
</dbReference>
<proteinExistence type="predicted"/>
<evidence type="ECO:0000313" key="2">
    <source>
        <dbReference type="Proteomes" id="UP000179860"/>
    </source>
</evidence>
<name>A0A1I9YUD1_9BURK</name>
<dbReference type="KEGG" id="pspw:BJG93_30675"/>
<gene>
    <name evidence="1" type="ORF">BJG93_30675</name>
</gene>
<accession>A0A1I9YUD1</accession>